<feature type="compositionally biased region" description="Acidic residues" evidence="5">
    <location>
        <begin position="124"/>
        <end position="133"/>
    </location>
</feature>
<feature type="region of interest" description="Disordered" evidence="5">
    <location>
        <begin position="149"/>
        <end position="197"/>
    </location>
</feature>
<feature type="compositionally biased region" description="Polar residues" evidence="5">
    <location>
        <begin position="186"/>
        <end position="197"/>
    </location>
</feature>
<evidence type="ECO:0000256" key="4">
    <source>
        <dbReference type="PROSITE-ProRule" id="PRU00175"/>
    </source>
</evidence>
<protein>
    <recommendedName>
        <fullName evidence="6">RING-type domain-containing protein</fullName>
    </recommendedName>
</protein>
<dbReference type="PROSITE" id="PS50089">
    <property type="entry name" value="ZF_RING_2"/>
    <property type="match status" value="1"/>
</dbReference>
<organism evidence="7 8">
    <name type="scientific">Chelydra serpentina</name>
    <name type="common">Snapping turtle</name>
    <name type="synonym">Testudo serpentina</name>
    <dbReference type="NCBI Taxonomy" id="8475"/>
    <lineage>
        <taxon>Eukaryota</taxon>
        <taxon>Metazoa</taxon>
        <taxon>Chordata</taxon>
        <taxon>Craniata</taxon>
        <taxon>Vertebrata</taxon>
        <taxon>Euteleostomi</taxon>
        <taxon>Archelosauria</taxon>
        <taxon>Testudinata</taxon>
        <taxon>Testudines</taxon>
        <taxon>Cryptodira</taxon>
        <taxon>Durocryptodira</taxon>
        <taxon>Americhelydia</taxon>
        <taxon>Chelydroidea</taxon>
        <taxon>Chelydridae</taxon>
        <taxon>Chelydra</taxon>
    </lineage>
</organism>
<dbReference type="Gene3D" id="3.30.40.10">
    <property type="entry name" value="Zinc/RING finger domain, C3HC4 (zinc finger)"/>
    <property type="match status" value="1"/>
</dbReference>
<keyword evidence="8" id="KW-1185">Reference proteome</keyword>
<evidence type="ECO:0000313" key="7">
    <source>
        <dbReference type="Ensembl" id="ENSCSRP00000012865.1"/>
    </source>
</evidence>
<sequence>MDADAEAGAAELECGICYLPYDRRARAPRRLGPAHGAWRRPAPCHHALCTACLCRLARDQGWEAVTCPFCRTPTSLRVRDRGGEAGTWRRRSSRRRLALPPVDPELWKRIGRREGAGEAHQEAEAEPGDDVPEEAGQSRLWRALKKFLRGGSGGSRSSAGERQPINREYLASRAPSFPPLPARASLQPSSTVRARAA</sequence>
<dbReference type="GO" id="GO:0016567">
    <property type="term" value="P:protein ubiquitination"/>
    <property type="evidence" value="ECO:0007669"/>
    <property type="project" value="TreeGrafter"/>
</dbReference>
<feature type="region of interest" description="Disordered" evidence="5">
    <location>
        <begin position="113"/>
        <end position="135"/>
    </location>
</feature>
<name>A0A8C3SCE0_CHESE</name>
<dbReference type="PANTHER" id="PTHR22791:SF14">
    <property type="entry name" value="RING FINGER PROTEIN 227"/>
    <property type="match status" value="1"/>
</dbReference>
<evidence type="ECO:0000256" key="3">
    <source>
        <dbReference type="ARBA" id="ARBA00022833"/>
    </source>
</evidence>
<proteinExistence type="predicted"/>
<keyword evidence="1" id="KW-0479">Metal-binding</keyword>
<dbReference type="InterPro" id="IPR017907">
    <property type="entry name" value="Znf_RING_CS"/>
</dbReference>
<dbReference type="AlphaFoldDB" id="A0A8C3SCE0"/>
<evidence type="ECO:0000313" key="8">
    <source>
        <dbReference type="Proteomes" id="UP000694403"/>
    </source>
</evidence>
<feature type="compositionally biased region" description="Basic and acidic residues" evidence="5">
    <location>
        <begin position="113"/>
        <end position="123"/>
    </location>
</feature>
<feature type="domain" description="RING-type" evidence="6">
    <location>
        <begin position="14"/>
        <end position="71"/>
    </location>
</feature>
<evidence type="ECO:0000256" key="5">
    <source>
        <dbReference type="SAM" id="MobiDB-lite"/>
    </source>
</evidence>
<dbReference type="InterPro" id="IPR051435">
    <property type="entry name" value="RING_finger_E3_ubiq-ligases"/>
</dbReference>
<dbReference type="GO" id="GO:0008270">
    <property type="term" value="F:zinc ion binding"/>
    <property type="evidence" value="ECO:0007669"/>
    <property type="project" value="UniProtKB-KW"/>
</dbReference>
<dbReference type="PANTHER" id="PTHR22791">
    <property type="entry name" value="RING-TYPE DOMAIN-CONTAINING PROTEIN"/>
    <property type="match status" value="1"/>
</dbReference>
<accession>A0A8C3SCE0</accession>
<dbReference type="InterPro" id="IPR013083">
    <property type="entry name" value="Znf_RING/FYVE/PHD"/>
</dbReference>
<dbReference type="Ensembl" id="ENSCSRT00000013382.1">
    <property type="protein sequence ID" value="ENSCSRP00000012865.1"/>
    <property type="gene ID" value="ENSCSRG00000009756.1"/>
</dbReference>
<evidence type="ECO:0000256" key="1">
    <source>
        <dbReference type="ARBA" id="ARBA00022723"/>
    </source>
</evidence>
<dbReference type="PROSITE" id="PS00518">
    <property type="entry name" value="ZF_RING_1"/>
    <property type="match status" value="1"/>
</dbReference>
<keyword evidence="2 4" id="KW-0863">Zinc-finger</keyword>
<dbReference type="InterPro" id="IPR001841">
    <property type="entry name" value="Znf_RING"/>
</dbReference>
<dbReference type="Proteomes" id="UP000694403">
    <property type="component" value="Unplaced"/>
</dbReference>
<reference evidence="7" key="2">
    <citation type="submission" date="2025-09" db="UniProtKB">
        <authorList>
            <consortium name="Ensembl"/>
        </authorList>
    </citation>
    <scope>IDENTIFICATION</scope>
</reference>
<dbReference type="SUPFAM" id="SSF57850">
    <property type="entry name" value="RING/U-box"/>
    <property type="match status" value="1"/>
</dbReference>
<evidence type="ECO:0000259" key="6">
    <source>
        <dbReference type="PROSITE" id="PS50089"/>
    </source>
</evidence>
<keyword evidence="3" id="KW-0862">Zinc</keyword>
<evidence type="ECO:0000256" key="2">
    <source>
        <dbReference type="ARBA" id="ARBA00022771"/>
    </source>
</evidence>
<reference evidence="7" key="1">
    <citation type="submission" date="2025-08" db="UniProtKB">
        <authorList>
            <consortium name="Ensembl"/>
        </authorList>
    </citation>
    <scope>IDENTIFICATION</scope>
</reference>
<dbReference type="GO" id="GO:0061630">
    <property type="term" value="F:ubiquitin protein ligase activity"/>
    <property type="evidence" value="ECO:0007669"/>
    <property type="project" value="TreeGrafter"/>
</dbReference>